<dbReference type="InterPro" id="IPR026961">
    <property type="entry name" value="PGG_dom"/>
</dbReference>
<dbReference type="Gene3D" id="1.25.40.20">
    <property type="entry name" value="Ankyrin repeat-containing domain"/>
    <property type="match status" value="2"/>
</dbReference>
<dbReference type="PROSITE" id="PS50088">
    <property type="entry name" value="ANK_REPEAT"/>
    <property type="match status" value="3"/>
</dbReference>
<dbReference type="Proteomes" id="UP001202328">
    <property type="component" value="Unassembled WGS sequence"/>
</dbReference>
<evidence type="ECO:0000256" key="1">
    <source>
        <dbReference type="ARBA" id="ARBA00004141"/>
    </source>
</evidence>
<evidence type="ECO:0000259" key="9">
    <source>
        <dbReference type="Pfam" id="PF13962"/>
    </source>
</evidence>
<dbReference type="GO" id="GO:0005886">
    <property type="term" value="C:plasma membrane"/>
    <property type="evidence" value="ECO:0007669"/>
    <property type="project" value="TreeGrafter"/>
</dbReference>
<feature type="repeat" description="ANK" evidence="7">
    <location>
        <begin position="74"/>
        <end position="100"/>
    </location>
</feature>
<dbReference type="PANTHER" id="PTHR24186:SF37">
    <property type="entry name" value="PGG DOMAIN-CONTAINING PROTEIN"/>
    <property type="match status" value="1"/>
</dbReference>
<reference evidence="10" key="1">
    <citation type="submission" date="2022-04" db="EMBL/GenBank/DDBJ databases">
        <title>A functionally conserved STORR gene fusion in Papaver species that diverged 16.8 million years ago.</title>
        <authorList>
            <person name="Catania T."/>
        </authorList>
    </citation>
    <scope>NUCLEOTIDE SEQUENCE</scope>
    <source>
        <strain evidence="10">S-188037</strain>
    </source>
</reference>
<dbReference type="PANTHER" id="PTHR24186">
    <property type="entry name" value="PROTEIN PHOSPHATASE 1 REGULATORY SUBUNIT"/>
    <property type="match status" value="1"/>
</dbReference>
<dbReference type="SUPFAM" id="SSF48403">
    <property type="entry name" value="Ankyrin repeat"/>
    <property type="match status" value="1"/>
</dbReference>
<gene>
    <name evidence="10" type="ORF">MKW98_020643</name>
</gene>
<feature type="transmembrane region" description="Helical" evidence="8">
    <location>
        <begin position="438"/>
        <end position="457"/>
    </location>
</feature>
<feature type="domain" description="PGG" evidence="9">
    <location>
        <begin position="271"/>
        <end position="316"/>
    </location>
</feature>
<feature type="domain" description="PGG" evidence="9">
    <location>
        <begin position="417"/>
        <end position="484"/>
    </location>
</feature>
<keyword evidence="4 8" id="KW-1133">Transmembrane helix</keyword>
<evidence type="ECO:0000313" key="11">
    <source>
        <dbReference type="Proteomes" id="UP001202328"/>
    </source>
</evidence>
<keyword evidence="11" id="KW-1185">Reference proteome</keyword>
<dbReference type="PROSITE" id="PS50297">
    <property type="entry name" value="ANK_REP_REGION"/>
    <property type="match status" value="3"/>
</dbReference>
<dbReference type="SMART" id="SM00248">
    <property type="entry name" value="ANK"/>
    <property type="match status" value="5"/>
</dbReference>
<proteinExistence type="predicted"/>
<keyword evidence="3" id="KW-0677">Repeat</keyword>
<name>A0AAD4TIH6_9MAGN</name>
<evidence type="ECO:0000256" key="2">
    <source>
        <dbReference type="ARBA" id="ARBA00022692"/>
    </source>
</evidence>
<evidence type="ECO:0000256" key="6">
    <source>
        <dbReference type="ARBA" id="ARBA00023136"/>
    </source>
</evidence>
<feature type="transmembrane region" description="Helical" evidence="8">
    <location>
        <begin position="503"/>
        <end position="521"/>
    </location>
</feature>
<dbReference type="InterPro" id="IPR036770">
    <property type="entry name" value="Ankyrin_rpt-contain_sf"/>
</dbReference>
<evidence type="ECO:0000256" key="3">
    <source>
        <dbReference type="ARBA" id="ARBA00022737"/>
    </source>
</evidence>
<dbReference type="AlphaFoldDB" id="A0AAD4TIH6"/>
<keyword evidence="5 7" id="KW-0040">ANK repeat</keyword>
<evidence type="ECO:0000256" key="7">
    <source>
        <dbReference type="PROSITE-ProRule" id="PRU00023"/>
    </source>
</evidence>
<evidence type="ECO:0000256" key="4">
    <source>
        <dbReference type="ARBA" id="ARBA00022989"/>
    </source>
</evidence>
<evidence type="ECO:0000256" key="8">
    <source>
        <dbReference type="SAM" id="Phobius"/>
    </source>
</evidence>
<keyword evidence="2 8" id="KW-0812">Transmembrane</keyword>
<comment type="subcellular location">
    <subcellularLocation>
        <location evidence="1">Membrane</location>
        <topology evidence="1">Multi-pass membrane protein</topology>
    </subcellularLocation>
</comment>
<feature type="repeat" description="ANK" evidence="7">
    <location>
        <begin position="189"/>
        <end position="212"/>
    </location>
</feature>
<feature type="transmembrane region" description="Helical" evidence="8">
    <location>
        <begin position="542"/>
        <end position="562"/>
    </location>
</feature>
<protein>
    <recommendedName>
        <fullName evidence="9">PGG domain-containing protein</fullName>
    </recommendedName>
</protein>
<evidence type="ECO:0000313" key="10">
    <source>
        <dbReference type="EMBL" id="KAI3958001.1"/>
    </source>
</evidence>
<dbReference type="EMBL" id="JAJJMB010001184">
    <property type="protein sequence ID" value="KAI3958001.1"/>
    <property type="molecule type" value="Genomic_DNA"/>
</dbReference>
<dbReference type="Pfam" id="PF12796">
    <property type="entry name" value="Ank_2"/>
    <property type="match status" value="2"/>
</dbReference>
<accession>A0AAD4TIH6</accession>
<evidence type="ECO:0000256" key="5">
    <source>
        <dbReference type="ARBA" id="ARBA00023043"/>
    </source>
</evidence>
<sequence length="563" mass="63612">MEKIYLAAQKGDVKSLTIILDAYPNLRLHDAKFTSFRRTPLHIAAMLGHVKFAEEILRLSLHDEQHLADVKDSQGFTPLHLASVRGNVDMVRLLLNASVDACTVLDQDGRTPLHLAAMRNNVEVMEMLLLRKPEAIYQVLVNRKETILHLCVKHHTVKALKKLVEYLSRSPIDTTANLNATSVNSKDIDGNTILHLAAKTKQLKVIDYLLEHDYMGVEINALNKDNLRALQMLAQNEMDDIQMLAKREMVELEVSCFGYLCERFERSSGNQWTHERVNMLMVVAVLIAGIAFQATVSPPGGVFQEDSEVDSSIDPVLFTYYLNSVIDTTMSDHFSSYLQNLLEQTTTTSNITTGKSNTAHFIKALSDITLNDDSYSYTSPTAPGIVLDEDKWRKIFSDYNRSIGGDASFSPYLIRYAGTPILAYINPVSYQVYVSSNALALLLSLSIILLVTTMLILDQPIPHVRFLASLMAISIGCIIIGYMSLYKTMTPPFFRNNVRYTPFGLYAEAWFIGLFGIFTYTELINKSRKSFTIRTRRSTSHTLQYVTSMWIFILITLIFRWVG</sequence>
<keyword evidence="6 8" id="KW-0472">Membrane</keyword>
<feature type="transmembrane region" description="Helical" evidence="8">
    <location>
        <begin position="464"/>
        <end position="483"/>
    </location>
</feature>
<comment type="caution">
    <text evidence="10">The sequence shown here is derived from an EMBL/GenBank/DDBJ whole genome shotgun (WGS) entry which is preliminary data.</text>
</comment>
<dbReference type="InterPro" id="IPR002110">
    <property type="entry name" value="Ankyrin_rpt"/>
</dbReference>
<organism evidence="10 11">
    <name type="scientific">Papaver atlanticum</name>
    <dbReference type="NCBI Taxonomy" id="357466"/>
    <lineage>
        <taxon>Eukaryota</taxon>
        <taxon>Viridiplantae</taxon>
        <taxon>Streptophyta</taxon>
        <taxon>Embryophyta</taxon>
        <taxon>Tracheophyta</taxon>
        <taxon>Spermatophyta</taxon>
        <taxon>Magnoliopsida</taxon>
        <taxon>Ranunculales</taxon>
        <taxon>Papaveraceae</taxon>
        <taxon>Papaveroideae</taxon>
        <taxon>Papaver</taxon>
    </lineage>
</organism>
<dbReference type="Pfam" id="PF13962">
    <property type="entry name" value="PGG"/>
    <property type="match status" value="2"/>
</dbReference>
<feature type="repeat" description="ANK" evidence="7">
    <location>
        <begin position="108"/>
        <end position="129"/>
    </location>
</feature>
<dbReference type="Pfam" id="PF00023">
    <property type="entry name" value="Ank"/>
    <property type="match status" value="1"/>
</dbReference>